<keyword evidence="7" id="KW-1185">Reference proteome</keyword>
<keyword evidence="4" id="KW-0732">Signal</keyword>
<dbReference type="PANTHER" id="PTHR43343">
    <property type="entry name" value="PEPTIDASE S12"/>
    <property type="match status" value="1"/>
</dbReference>
<keyword evidence="2" id="KW-0378">Hydrolase</keyword>
<dbReference type="InterPro" id="IPR036034">
    <property type="entry name" value="PDZ_sf"/>
</dbReference>
<keyword evidence="1" id="KW-0645">Protease</keyword>
<evidence type="ECO:0000313" key="6">
    <source>
        <dbReference type="EMBL" id="MDA0140032.1"/>
    </source>
</evidence>
<dbReference type="SUPFAM" id="SSF50156">
    <property type="entry name" value="PDZ domain-like"/>
    <property type="match status" value="1"/>
</dbReference>
<evidence type="ECO:0000256" key="1">
    <source>
        <dbReference type="ARBA" id="ARBA00022670"/>
    </source>
</evidence>
<dbReference type="RefSeq" id="WP_202955037.1">
    <property type="nucleotide sequence ID" value="NZ_JAPCID010000032.1"/>
</dbReference>
<dbReference type="SUPFAM" id="SSF50494">
    <property type="entry name" value="Trypsin-like serine proteases"/>
    <property type="match status" value="1"/>
</dbReference>
<name>A0ABT4RN89_9ACTN</name>
<feature type="compositionally biased region" description="Low complexity" evidence="3">
    <location>
        <begin position="344"/>
        <end position="359"/>
    </location>
</feature>
<dbReference type="InterPro" id="IPR051201">
    <property type="entry name" value="Chloro_Bact_Ser_Proteases"/>
</dbReference>
<accession>A0ABT4RN89</accession>
<reference evidence="6" key="1">
    <citation type="submission" date="2022-10" db="EMBL/GenBank/DDBJ databases">
        <title>The WGS of Solirubrobacter sp. CPCC 204708.</title>
        <authorList>
            <person name="Jiang Z."/>
        </authorList>
    </citation>
    <scope>NUCLEOTIDE SEQUENCE</scope>
    <source>
        <strain evidence="6">CPCC 204708</strain>
    </source>
</reference>
<feature type="chain" id="PRO_5046075557" evidence="4">
    <location>
        <begin position="25"/>
        <end position="367"/>
    </location>
</feature>
<organism evidence="6 7">
    <name type="scientific">Solirubrobacter deserti</name>
    <dbReference type="NCBI Taxonomy" id="2282478"/>
    <lineage>
        <taxon>Bacteria</taxon>
        <taxon>Bacillati</taxon>
        <taxon>Actinomycetota</taxon>
        <taxon>Thermoleophilia</taxon>
        <taxon>Solirubrobacterales</taxon>
        <taxon>Solirubrobacteraceae</taxon>
        <taxon>Solirubrobacter</taxon>
    </lineage>
</organism>
<dbReference type="Proteomes" id="UP001147700">
    <property type="component" value="Unassembled WGS sequence"/>
</dbReference>
<dbReference type="PANTHER" id="PTHR43343:SF3">
    <property type="entry name" value="PROTEASE DO-LIKE 8, CHLOROPLASTIC"/>
    <property type="match status" value="1"/>
</dbReference>
<dbReference type="Gene3D" id="2.30.42.10">
    <property type="match status" value="1"/>
</dbReference>
<dbReference type="Gene3D" id="2.40.10.120">
    <property type="match status" value="1"/>
</dbReference>
<evidence type="ECO:0000256" key="4">
    <source>
        <dbReference type="SAM" id="SignalP"/>
    </source>
</evidence>
<evidence type="ECO:0000259" key="5">
    <source>
        <dbReference type="PROSITE" id="PS50106"/>
    </source>
</evidence>
<evidence type="ECO:0000256" key="3">
    <source>
        <dbReference type="SAM" id="MobiDB-lite"/>
    </source>
</evidence>
<dbReference type="SMART" id="SM00228">
    <property type="entry name" value="PDZ"/>
    <property type="match status" value="1"/>
</dbReference>
<dbReference type="PRINTS" id="PR00834">
    <property type="entry name" value="PROTEASES2C"/>
</dbReference>
<feature type="signal peptide" evidence="4">
    <location>
        <begin position="1"/>
        <end position="24"/>
    </location>
</feature>
<gene>
    <name evidence="6" type="ORF">OJ962_21185</name>
</gene>
<dbReference type="EMBL" id="JAPCID010000032">
    <property type="protein sequence ID" value="MDA0140032.1"/>
    <property type="molecule type" value="Genomic_DNA"/>
</dbReference>
<proteinExistence type="predicted"/>
<evidence type="ECO:0000313" key="7">
    <source>
        <dbReference type="Proteomes" id="UP001147700"/>
    </source>
</evidence>
<dbReference type="Pfam" id="PF13365">
    <property type="entry name" value="Trypsin_2"/>
    <property type="match status" value="1"/>
</dbReference>
<feature type="domain" description="PDZ" evidence="5">
    <location>
        <begin position="247"/>
        <end position="331"/>
    </location>
</feature>
<evidence type="ECO:0000256" key="2">
    <source>
        <dbReference type="ARBA" id="ARBA00022801"/>
    </source>
</evidence>
<feature type="region of interest" description="Disordered" evidence="3">
    <location>
        <begin position="339"/>
        <end position="367"/>
    </location>
</feature>
<dbReference type="InterPro" id="IPR001478">
    <property type="entry name" value="PDZ"/>
</dbReference>
<protein>
    <submittedName>
        <fullName evidence="6">Trypsin-like peptidase domain-containing protein</fullName>
    </submittedName>
</protein>
<dbReference type="PROSITE" id="PS50106">
    <property type="entry name" value="PDZ"/>
    <property type="match status" value="1"/>
</dbReference>
<dbReference type="InterPro" id="IPR001940">
    <property type="entry name" value="Peptidase_S1C"/>
</dbReference>
<comment type="caution">
    <text evidence="6">The sequence shown here is derived from an EMBL/GenBank/DDBJ whole genome shotgun (WGS) entry which is preliminary data.</text>
</comment>
<dbReference type="Pfam" id="PF13180">
    <property type="entry name" value="PDZ_2"/>
    <property type="match status" value="1"/>
</dbReference>
<sequence>MKLVKPLLPLAAAAVIGGGAGAVATTALHDDSPSVQTVTNTRPVAATATATGTALSPHDVYQASKDSVAYITTGSGTGSGFVISSDGYIVTNAHVIEGANGQIKAKVGDGKTLNAELVGEDASTDLALLKVSASNLKALELADSSSVEVGDDAYAIGNPFGLDRTLTVGVVSALQREISSPNGFSIDDVIQTDAAINPGNSGGPLFNAQGQVIGVNSQIESTGSTASGQAGNVGIGFAIPSNTVKSVVDQLRASGKVSHAYLGVQTGDANGAGAQVGTVTAGGPAAEAGLQQGDVITELGGKSVDDSSALSSLVDDHKAGDSVELKITRNGEQQTLTVKLGERPTTTQTQTQEQPQQPEVPGFGGGW</sequence>
<dbReference type="InterPro" id="IPR009003">
    <property type="entry name" value="Peptidase_S1_PA"/>
</dbReference>